<dbReference type="Gene3D" id="3.40.50.1820">
    <property type="entry name" value="alpha/beta hydrolase"/>
    <property type="match status" value="1"/>
</dbReference>
<dbReference type="SUPFAM" id="SSF53474">
    <property type="entry name" value="alpha/beta-Hydrolases"/>
    <property type="match status" value="1"/>
</dbReference>
<evidence type="ECO:0000313" key="2">
    <source>
        <dbReference type="EMBL" id="PJC81601.1"/>
    </source>
</evidence>
<organism evidence="2 3">
    <name type="scientific">Candidatus Roizmanbacteria bacterium CG_4_8_14_3_um_filter_36_10</name>
    <dbReference type="NCBI Taxonomy" id="1974834"/>
    <lineage>
        <taxon>Bacteria</taxon>
        <taxon>Candidatus Roizmaniibacteriota</taxon>
    </lineage>
</organism>
<comment type="caution">
    <text evidence="2">The sequence shown here is derived from an EMBL/GenBank/DDBJ whole genome shotgun (WGS) entry which is preliminary data.</text>
</comment>
<reference evidence="3" key="1">
    <citation type="submission" date="2017-09" db="EMBL/GenBank/DDBJ databases">
        <title>Depth-based differentiation of microbial function through sediment-hosted aquifers and enrichment of novel symbionts in the deep terrestrial subsurface.</title>
        <authorList>
            <person name="Probst A.J."/>
            <person name="Ladd B."/>
            <person name="Jarett J.K."/>
            <person name="Geller-Mcgrath D.E."/>
            <person name="Sieber C.M.K."/>
            <person name="Emerson J.B."/>
            <person name="Anantharaman K."/>
            <person name="Thomas B.C."/>
            <person name="Malmstrom R."/>
            <person name="Stieglmeier M."/>
            <person name="Klingl A."/>
            <person name="Woyke T."/>
            <person name="Ryan C.M."/>
            <person name="Banfield J.F."/>
        </authorList>
    </citation>
    <scope>NUCLEOTIDE SEQUENCE [LARGE SCALE GENOMIC DNA]</scope>
</reference>
<protein>
    <recommendedName>
        <fullName evidence="1">Serine aminopeptidase S33 domain-containing protein</fullName>
    </recommendedName>
</protein>
<feature type="domain" description="Serine aminopeptidase S33" evidence="1">
    <location>
        <begin position="29"/>
        <end position="139"/>
    </location>
</feature>
<proteinExistence type="predicted"/>
<dbReference type="Pfam" id="PF12146">
    <property type="entry name" value="Hydrolase_4"/>
    <property type="match status" value="1"/>
</dbReference>
<dbReference type="PANTHER" id="PTHR12277">
    <property type="entry name" value="ALPHA/BETA HYDROLASE DOMAIN-CONTAINING PROTEIN"/>
    <property type="match status" value="1"/>
</dbReference>
<dbReference type="InterPro" id="IPR029058">
    <property type="entry name" value="AB_hydrolase_fold"/>
</dbReference>
<name>A0A2M8GM24_9BACT</name>
<gene>
    <name evidence="2" type="ORF">CO007_03820</name>
</gene>
<dbReference type="AlphaFoldDB" id="A0A2M8GM24"/>
<dbReference type="Proteomes" id="UP000229370">
    <property type="component" value="Unassembled WGS sequence"/>
</dbReference>
<sequence length="255" mass="28874">MKIIEKKVNFLSVGRKLFGLLQIPDNSNNNLIILFHGLTNSMIDCPLIEQAAKTFLHNSFPVFRFDYFGSGKSPGNFIDKTIKILVKNTNDGIDFVINQLKYKKIGVWGRSVGAVLGSTVCDRKEIFSSVFISTTTHTHQSFSKLFQKNKQYSTPIIGTGKIKGEPILPGVFYQQTSWLDSLQKKHLSNSKNILIIRGTEDKTVYDLNWTKSVYKIIQSPKKLEIIKGANHAYQGCEEKVISKALKWFAKYSNNT</sequence>
<evidence type="ECO:0000259" key="1">
    <source>
        <dbReference type="Pfam" id="PF12146"/>
    </source>
</evidence>
<accession>A0A2M8GM24</accession>
<dbReference type="InterPro" id="IPR022742">
    <property type="entry name" value="Hydrolase_4"/>
</dbReference>
<dbReference type="EMBL" id="PFQK01000062">
    <property type="protein sequence ID" value="PJC81601.1"/>
    <property type="molecule type" value="Genomic_DNA"/>
</dbReference>
<evidence type="ECO:0000313" key="3">
    <source>
        <dbReference type="Proteomes" id="UP000229370"/>
    </source>
</evidence>